<proteinExistence type="predicted"/>
<evidence type="ECO:0008006" key="6">
    <source>
        <dbReference type="Google" id="ProtNLM"/>
    </source>
</evidence>
<dbReference type="InterPro" id="IPR000157">
    <property type="entry name" value="TIR_dom"/>
</dbReference>
<dbReference type="InterPro" id="IPR050923">
    <property type="entry name" value="Cell_Proc_Reg/RNA_Proc"/>
</dbReference>
<dbReference type="SMART" id="SM00255">
    <property type="entry name" value="TIR"/>
    <property type="match status" value="1"/>
</dbReference>
<dbReference type="Proteomes" id="UP001156703">
    <property type="component" value="Unassembled WGS sequence"/>
</dbReference>
<dbReference type="EMBL" id="BSOO01000005">
    <property type="protein sequence ID" value="GLR47087.1"/>
    <property type="molecule type" value="Genomic_DNA"/>
</dbReference>
<dbReference type="Pfam" id="PF13676">
    <property type="entry name" value="TIR_2"/>
    <property type="match status" value="1"/>
</dbReference>
<accession>A0ABQ5Z501</accession>
<evidence type="ECO:0000313" key="4">
    <source>
        <dbReference type="EMBL" id="GLR47087.1"/>
    </source>
</evidence>
<evidence type="ECO:0000259" key="2">
    <source>
        <dbReference type="PROSITE" id="PS50006"/>
    </source>
</evidence>
<dbReference type="PROSITE" id="PS50006">
    <property type="entry name" value="FHA_DOMAIN"/>
    <property type="match status" value="1"/>
</dbReference>
<keyword evidence="5" id="KW-1185">Reference proteome</keyword>
<organism evidence="4 5">
    <name type="scientific">Sphingomonas astaxanthinifaciens DSM 22298</name>
    <dbReference type="NCBI Taxonomy" id="1123267"/>
    <lineage>
        <taxon>Bacteria</taxon>
        <taxon>Pseudomonadati</taxon>
        <taxon>Pseudomonadota</taxon>
        <taxon>Alphaproteobacteria</taxon>
        <taxon>Sphingomonadales</taxon>
        <taxon>Sphingomonadaceae</taxon>
        <taxon>Sphingomonas</taxon>
    </lineage>
</organism>
<dbReference type="CDD" id="cd00060">
    <property type="entry name" value="FHA"/>
    <property type="match status" value="1"/>
</dbReference>
<evidence type="ECO:0000259" key="3">
    <source>
        <dbReference type="PROSITE" id="PS50104"/>
    </source>
</evidence>
<dbReference type="PROSITE" id="PS50104">
    <property type="entry name" value="TIR"/>
    <property type="match status" value="1"/>
</dbReference>
<dbReference type="InterPro" id="IPR035897">
    <property type="entry name" value="Toll_tir_struct_dom_sf"/>
</dbReference>
<dbReference type="SMART" id="SM00240">
    <property type="entry name" value="FHA"/>
    <property type="match status" value="1"/>
</dbReference>
<name>A0ABQ5Z501_9SPHN</name>
<gene>
    <name evidence="4" type="ORF">GCM10007925_07980</name>
</gene>
<dbReference type="Gene3D" id="2.60.200.20">
    <property type="match status" value="1"/>
</dbReference>
<comment type="caution">
    <text evidence="4">The sequence shown here is derived from an EMBL/GenBank/DDBJ whole genome shotgun (WGS) entry which is preliminary data.</text>
</comment>
<sequence length="302" mass="33331">MSGTDIFISYSRADRPVAKHLAQRFEGEGFTVWWDAALHSGETFDEVIERNLRAARAVVVLWSPRSVVSRWVRAEATLADRLGKLAPVVIEECERPIIFQLTHTTDLTEWTGNADDPVWRRLIEDLQRATRSSGPGAAPAPAPAARRFDPSAVAAPAPARSREPEPEPVRAARAAVVVEEVMPETTQFHLRDDALELLGADFHALEIIVGGRMEKRFIVPTAGLRIGRTPPSDVILADPMVSRAHCIVELKDDRLQVTDLRSTNGTFVDGHKVEGKAFLPVGSILKVGNVELTHVVRKPQDR</sequence>
<feature type="compositionally biased region" description="Low complexity" evidence="1">
    <location>
        <begin position="134"/>
        <end position="159"/>
    </location>
</feature>
<evidence type="ECO:0000256" key="1">
    <source>
        <dbReference type="SAM" id="MobiDB-lite"/>
    </source>
</evidence>
<protein>
    <recommendedName>
        <fullName evidence="6">FHA domain-containing protein</fullName>
    </recommendedName>
</protein>
<dbReference type="Pfam" id="PF00498">
    <property type="entry name" value="FHA"/>
    <property type="match status" value="1"/>
</dbReference>
<dbReference type="InterPro" id="IPR000253">
    <property type="entry name" value="FHA_dom"/>
</dbReference>
<dbReference type="SUPFAM" id="SSF49879">
    <property type="entry name" value="SMAD/FHA domain"/>
    <property type="match status" value="1"/>
</dbReference>
<dbReference type="SUPFAM" id="SSF52200">
    <property type="entry name" value="Toll/Interleukin receptor TIR domain"/>
    <property type="match status" value="1"/>
</dbReference>
<dbReference type="RefSeq" id="WP_084184652.1">
    <property type="nucleotide sequence ID" value="NZ_BSOO01000005.1"/>
</dbReference>
<evidence type="ECO:0000313" key="5">
    <source>
        <dbReference type="Proteomes" id="UP001156703"/>
    </source>
</evidence>
<dbReference type="Gene3D" id="3.40.50.10140">
    <property type="entry name" value="Toll/interleukin-1 receptor homology (TIR) domain"/>
    <property type="match status" value="1"/>
</dbReference>
<dbReference type="PANTHER" id="PTHR23308">
    <property type="entry name" value="NUCLEAR INHIBITOR OF PROTEIN PHOSPHATASE-1"/>
    <property type="match status" value="1"/>
</dbReference>
<feature type="domain" description="TIR" evidence="3">
    <location>
        <begin position="2"/>
        <end position="126"/>
    </location>
</feature>
<dbReference type="InterPro" id="IPR008984">
    <property type="entry name" value="SMAD_FHA_dom_sf"/>
</dbReference>
<feature type="domain" description="FHA" evidence="2">
    <location>
        <begin position="224"/>
        <end position="273"/>
    </location>
</feature>
<reference evidence="5" key="1">
    <citation type="journal article" date="2019" name="Int. J. Syst. Evol. Microbiol.">
        <title>The Global Catalogue of Microorganisms (GCM) 10K type strain sequencing project: providing services to taxonomists for standard genome sequencing and annotation.</title>
        <authorList>
            <consortium name="The Broad Institute Genomics Platform"/>
            <consortium name="The Broad Institute Genome Sequencing Center for Infectious Disease"/>
            <person name="Wu L."/>
            <person name="Ma J."/>
        </authorList>
    </citation>
    <scope>NUCLEOTIDE SEQUENCE [LARGE SCALE GENOMIC DNA]</scope>
    <source>
        <strain evidence="5">NBRC 102146</strain>
    </source>
</reference>
<feature type="region of interest" description="Disordered" evidence="1">
    <location>
        <begin position="130"/>
        <end position="168"/>
    </location>
</feature>